<reference evidence="2 3" key="1">
    <citation type="submission" date="2020-02" db="EMBL/GenBank/DDBJ databases">
        <title>Draft genome sequence of Haematococcus lacustris strain NIES-144.</title>
        <authorList>
            <person name="Morimoto D."/>
            <person name="Nakagawa S."/>
            <person name="Yoshida T."/>
            <person name="Sawayama S."/>
        </authorList>
    </citation>
    <scope>NUCLEOTIDE SEQUENCE [LARGE SCALE GENOMIC DNA]</scope>
    <source>
        <strain evidence="2 3">NIES-144</strain>
    </source>
</reference>
<evidence type="ECO:0000259" key="1">
    <source>
        <dbReference type="Pfam" id="PF00590"/>
    </source>
</evidence>
<protein>
    <submittedName>
        <fullName evidence="2">TP_methylase domain-containing protein</fullName>
    </submittedName>
</protein>
<evidence type="ECO:0000313" key="2">
    <source>
        <dbReference type="EMBL" id="GFH17894.1"/>
    </source>
</evidence>
<keyword evidence="2" id="KW-0489">Methyltransferase</keyword>
<name>A0A699ZG71_HAELA</name>
<dbReference type="EMBL" id="BLLF01001219">
    <property type="protein sequence ID" value="GFH17894.1"/>
    <property type="molecule type" value="Genomic_DNA"/>
</dbReference>
<keyword evidence="3" id="KW-1185">Reference proteome</keyword>
<dbReference type="Gene3D" id="3.40.1010.10">
    <property type="entry name" value="Cobalt-precorrin-4 Transmethylase, Domain 1"/>
    <property type="match status" value="1"/>
</dbReference>
<dbReference type="SUPFAM" id="SSF53790">
    <property type="entry name" value="Tetrapyrrole methylase"/>
    <property type="match status" value="1"/>
</dbReference>
<gene>
    <name evidence="2" type="ORF">HaLaN_14616</name>
</gene>
<evidence type="ECO:0000313" key="3">
    <source>
        <dbReference type="Proteomes" id="UP000485058"/>
    </source>
</evidence>
<comment type="caution">
    <text evidence="2">The sequence shown here is derived from an EMBL/GenBank/DDBJ whole genome shotgun (WGS) entry which is preliminary data.</text>
</comment>
<dbReference type="PANTHER" id="PTHR46111">
    <property type="entry name" value="RIBOSOMAL RNA SMALL SUBUNIT METHYLTRANSFERASE I"/>
    <property type="match status" value="1"/>
</dbReference>
<dbReference type="InterPro" id="IPR000878">
    <property type="entry name" value="4pyrrol_Mease"/>
</dbReference>
<dbReference type="InterPro" id="IPR008189">
    <property type="entry name" value="rRNA_ssu_MeTfrase_I"/>
</dbReference>
<dbReference type="Proteomes" id="UP000485058">
    <property type="component" value="Unassembled WGS sequence"/>
</dbReference>
<dbReference type="GO" id="GO:0008168">
    <property type="term" value="F:methyltransferase activity"/>
    <property type="evidence" value="ECO:0007669"/>
    <property type="project" value="UniProtKB-KW"/>
</dbReference>
<dbReference type="AlphaFoldDB" id="A0A699ZG71"/>
<keyword evidence="2" id="KW-0808">Transferase</keyword>
<dbReference type="InterPro" id="IPR035996">
    <property type="entry name" value="4pyrrol_Methylase_sf"/>
</dbReference>
<dbReference type="GO" id="GO:0032259">
    <property type="term" value="P:methylation"/>
    <property type="evidence" value="ECO:0007669"/>
    <property type="project" value="UniProtKB-KW"/>
</dbReference>
<dbReference type="PANTHER" id="PTHR46111:SF1">
    <property type="entry name" value="RIBOSOMAL RNA SMALL SUBUNIT METHYLTRANSFERASE I"/>
    <property type="match status" value="1"/>
</dbReference>
<sequence>MEDMTASCSSSWPAPTLQRQDLEPGLYLVSTPIGNLADITLRALTVLTSANLVLAEDTRHTRKLLNHYNIKAELQSYHQHNETARVYNIMQRLQGGEVRLQQGVPLGTTAAEPQQVQSSQPD</sequence>
<feature type="domain" description="Tetrapyrrole methylase" evidence="1">
    <location>
        <begin position="26"/>
        <end position="109"/>
    </location>
</feature>
<dbReference type="InterPro" id="IPR014777">
    <property type="entry name" value="4pyrrole_Mease_sub1"/>
</dbReference>
<accession>A0A699ZG71</accession>
<dbReference type="Pfam" id="PF00590">
    <property type="entry name" value="TP_methylase"/>
    <property type="match status" value="1"/>
</dbReference>
<organism evidence="2 3">
    <name type="scientific">Haematococcus lacustris</name>
    <name type="common">Green alga</name>
    <name type="synonym">Haematococcus pluvialis</name>
    <dbReference type="NCBI Taxonomy" id="44745"/>
    <lineage>
        <taxon>Eukaryota</taxon>
        <taxon>Viridiplantae</taxon>
        <taxon>Chlorophyta</taxon>
        <taxon>core chlorophytes</taxon>
        <taxon>Chlorophyceae</taxon>
        <taxon>CS clade</taxon>
        <taxon>Chlamydomonadales</taxon>
        <taxon>Haematococcaceae</taxon>
        <taxon>Haematococcus</taxon>
    </lineage>
</organism>
<proteinExistence type="predicted"/>